<keyword evidence="3" id="KW-1185">Reference proteome</keyword>
<dbReference type="SMART" id="SM00881">
    <property type="entry name" value="CoA_binding"/>
    <property type="match status" value="1"/>
</dbReference>
<reference evidence="2 3" key="1">
    <citation type="submission" date="2021-08" db="EMBL/GenBank/DDBJ databases">
        <title>Nocardioides bacterium WL0053 sp. nov., isolated from the sediment.</title>
        <authorList>
            <person name="Wang L."/>
            <person name="Zhang D."/>
            <person name="Zhang A."/>
        </authorList>
    </citation>
    <scope>NUCLEOTIDE SEQUENCE [LARGE SCALE GENOMIC DNA]</scope>
    <source>
        <strain evidence="2 3">WL0053</strain>
    </source>
</reference>
<dbReference type="PANTHER" id="PTHR33303:SF2">
    <property type="entry name" value="COA-BINDING DOMAIN-CONTAINING PROTEIN"/>
    <property type="match status" value="1"/>
</dbReference>
<dbReference type="InterPro" id="IPR003781">
    <property type="entry name" value="CoA-bd"/>
</dbReference>
<feature type="domain" description="CoA-binding" evidence="1">
    <location>
        <begin position="17"/>
        <end position="109"/>
    </location>
</feature>
<proteinExistence type="predicted"/>
<sequence length="139" mass="15330">MTHAPAWQDPEHLRFMLEKCETWAVVGLGGDPSRTAYGVARFLQQHGKRVVPIHPEANHVLGEDGYASLAEVPFPVDCVDVFRRSERAGEFADQAVAIGARAVWFQLGVVDHDAFARTTAAGVPMVMDTCPVIEWPRYG</sequence>
<dbReference type="RefSeq" id="WP_221026230.1">
    <property type="nucleotide sequence ID" value="NZ_JAIEZQ010000003.1"/>
</dbReference>
<dbReference type="Pfam" id="PF13380">
    <property type="entry name" value="CoA_binding_2"/>
    <property type="match status" value="1"/>
</dbReference>
<name>A0ABS7RMY9_9ACTN</name>
<dbReference type="SUPFAM" id="SSF51735">
    <property type="entry name" value="NAD(P)-binding Rossmann-fold domains"/>
    <property type="match status" value="1"/>
</dbReference>
<gene>
    <name evidence="2" type="ORF">K1X13_16445</name>
</gene>
<organism evidence="2 3">
    <name type="scientific">Nocardioides jiangsuensis</name>
    <dbReference type="NCBI Taxonomy" id="2866161"/>
    <lineage>
        <taxon>Bacteria</taxon>
        <taxon>Bacillati</taxon>
        <taxon>Actinomycetota</taxon>
        <taxon>Actinomycetes</taxon>
        <taxon>Propionibacteriales</taxon>
        <taxon>Nocardioidaceae</taxon>
        <taxon>Nocardioides</taxon>
    </lineage>
</organism>
<protein>
    <submittedName>
        <fullName evidence="2">CoA-binding protein</fullName>
    </submittedName>
</protein>
<comment type="caution">
    <text evidence="2">The sequence shown here is derived from an EMBL/GenBank/DDBJ whole genome shotgun (WGS) entry which is preliminary data.</text>
</comment>
<dbReference type="Proteomes" id="UP000754710">
    <property type="component" value="Unassembled WGS sequence"/>
</dbReference>
<evidence type="ECO:0000313" key="2">
    <source>
        <dbReference type="EMBL" id="MBY9076425.1"/>
    </source>
</evidence>
<dbReference type="EMBL" id="JAIEZQ010000003">
    <property type="protein sequence ID" value="MBY9076425.1"/>
    <property type="molecule type" value="Genomic_DNA"/>
</dbReference>
<evidence type="ECO:0000313" key="3">
    <source>
        <dbReference type="Proteomes" id="UP000754710"/>
    </source>
</evidence>
<dbReference type="PANTHER" id="PTHR33303">
    <property type="entry name" value="CYTOPLASMIC PROTEIN-RELATED"/>
    <property type="match status" value="1"/>
</dbReference>
<evidence type="ECO:0000259" key="1">
    <source>
        <dbReference type="SMART" id="SM00881"/>
    </source>
</evidence>
<dbReference type="Gene3D" id="3.40.50.720">
    <property type="entry name" value="NAD(P)-binding Rossmann-like Domain"/>
    <property type="match status" value="1"/>
</dbReference>
<accession>A0ABS7RMY9</accession>
<dbReference type="InterPro" id="IPR036291">
    <property type="entry name" value="NAD(P)-bd_dom_sf"/>
</dbReference>